<keyword evidence="3" id="KW-0813">Transport</keyword>
<evidence type="ECO:0000256" key="4">
    <source>
        <dbReference type="ARBA" id="ARBA00022475"/>
    </source>
</evidence>
<evidence type="ECO:0000256" key="10">
    <source>
        <dbReference type="SAM" id="MobiDB-lite"/>
    </source>
</evidence>
<dbReference type="InterPro" id="IPR006260">
    <property type="entry name" value="TonB/TolA_C"/>
</dbReference>
<dbReference type="PRINTS" id="PR01374">
    <property type="entry name" value="TONBPROTEIN"/>
</dbReference>
<organism evidence="13">
    <name type="scientific">Uncultured Desulfatiglans sp</name>
    <dbReference type="NCBI Taxonomy" id="1748965"/>
    <lineage>
        <taxon>Bacteria</taxon>
        <taxon>Pseudomonadati</taxon>
        <taxon>Thermodesulfobacteriota</taxon>
        <taxon>Desulfobacteria</taxon>
        <taxon>Desulfatiglandales</taxon>
        <taxon>Desulfatiglandaceae</taxon>
        <taxon>Desulfatiglans</taxon>
        <taxon>environmental samples</taxon>
    </lineage>
</organism>
<evidence type="ECO:0000256" key="8">
    <source>
        <dbReference type="ARBA" id="ARBA00022989"/>
    </source>
</evidence>
<name>A0A653ACZ0_UNCDX</name>
<proteinExistence type="inferred from homology"/>
<keyword evidence="8 11" id="KW-1133">Transmembrane helix</keyword>
<reference evidence="13" key="1">
    <citation type="submission" date="2018-07" db="EMBL/GenBank/DDBJ databases">
        <authorList>
            <consortium name="Genoscope - CEA"/>
            <person name="William W."/>
        </authorList>
    </citation>
    <scope>NUCLEOTIDE SEQUENCE</scope>
    <source>
        <strain evidence="13">IK1</strain>
    </source>
</reference>
<dbReference type="EMBL" id="UPXX01000029">
    <property type="protein sequence ID" value="VBB45513.1"/>
    <property type="molecule type" value="Genomic_DNA"/>
</dbReference>
<sequence>MTNSIPPVGKKKKPNWLLRSLILVSLGVHTILFFHIAGIYRSSVLEYIELTVQDIPKSITRHIPRPRLRPPPPEPRDLQRPTVQQRPIPSVAPMKVEPVDTQAPDSLVERIAVPRVPGAPSVRVDRWASPVIEEPSLEFNSHAAYLELVRLKIERQKKYPEAAKAMQIQGRVKVKFVITLDGNIQDLEIVESSRHADLDTAALRAVREAAPFPKPPASLFTQEIPLVFTAVFELI</sequence>
<dbReference type="NCBIfam" id="TIGR01352">
    <property type="entry name" value="tonB_Cterm"/>
    <property type="match status" value="1"/>
</dbReference>
<dbReference type="GO" id="GO:0030288">
    <property type="term" value="C:outer membrane-bounded periplasmic space"/>
    <property type="evidence" value="ECO:0007669"/>
    <property type="project" value="InterPro"/>
</dbReference>
<evidence type="ECO:0000256" key="7">
    <source>
        <dbReference type="ARBA" id="ARBA00022927"/>
    </source>
</evidence>
<comment type="similarity">
    <text evidence="2">Belongs to the TonB family.</text>
</comment>
<dbReference type="InterPro" id="IPR037682">
    <property type="entry name" value="TonB_C"/>
</dbReference>
<dbReference type="Gene3D" id="3.30.1150.10">
    <property type="match status" value="1"/>
</dbReference>
<gene>
    <name evidence="13" type="ORF">TRIP_B350464</name>
</gene>
<dbReference type="PROSITE" id="PS52015">
    <property type="entry name" value="TONB_CTD"/>
    <property type="match status" value="1"/>
</dbReference>
<dbReference type="InterPro" id="IPR051045">
    <property type="entry name" value="TonB-dependent_transducer"/>
</dbReference>
<dbReference type="PANTHER" id="PTHR33446">
    <property type="entry name" value="PROTEIN TONB-RELATED"/>
    <property type="match status" value="1"/>
</dbReference>
<feature type="domain" description="TonB C-terminal" evidence="12">
    <location>
        <begin position="144"/>
        <end position="235"/>
    </location>
</feature>
<keyword evidence="5" id="KW-0997">Cell inner membrane</keyword>
<evidence type="ECO:0000256" key="9">
    <source>
        <dbReference type="ARBA" id="ARBA00023136"/>
    </source>
</evidence>
<dbReference type="SUPFAM" id="SSF74653">
    <property type="entry name" value="TolA/TonB C-terminal domain"/>
    <property type="match status" value="1"/>
</dbReference>
<dbReference type="InterPro" id="IPR003538">
    <property type="entry name" value="TonB"/>
</dbReference>
<dbReference type="GO" id="GO:0015031">
    <property type="term" value="P:protein transport"/>
    <property type="evidence" value="ECO:0007669"/>
    <property type="project" value="UniProtKB-KW"/>
</dbReference>
<dbReference type="GO" id="GO:0031992">
    <property type="term" value="F:energy transducer activity"/>
    <property type="evidence" value="ECO:0007669"/>
    <property type="project" value="InterPro"/>
</dbReference>
<dbReference type="GO" id="GO:0098797">
    <property type="term" value="C:plasma membrane protein complex"/>
    <property type="evidence" value="ECO:0007669"/>
    <property type="project" value="TreeGrafter"/>
</dbReference>
<evidence type="ECO:0000256" key="1">
    <source>
        <dbReference type="ARBA" id="ARBA00004383"/>
    </source>
</evidence>
<protein>
    <recommendedName>
        <fullName evidence="12">TonB C-terminal domain-containing protein</fullName>
    </recommendedName>
</protein>
<feature type="transmembrane region" description="Helical" evidence="11">
    <location>
        <begin position="21"/>
        <end position="40"/>
    </location>
</feature>
<evidence type="ECO:0000256" key="6">
    <source>
        <dbReference type="ARBA" id="ARBA00022692"/>
    </source>
</evidence>
<evidence type="ECO:0000256" key="2">
    <source>
        <dbReference type="ARBA" id="ARBA00006555"/>
    </source>
</evidence>
<keyword evidence="4" id="KW-1003">Cell membrane</keyword>
<evidence type="ECO:0000256" key="11">
    <source>
        <dbReference type="SAM" id="Phobius"/>
    </source>
</evidence>
<keyword evidence="6 11" id="KW-0812">Transmembrane</keyword>
<dbReference type="Pfam" id="PF03544">
    <property type="entry name" value="TonB_C"/>
    <property type="match status" value="1"/>
</dbReference>
<keyword evidence="7" id="KW-0653">Protein transport</keyword>
<dbReference type="AlphaFoldDB" id="A0A653ACZ0"/>
<evidence type="ECO:0000256" key="5">
    <source>
        <dbReference type="ARBA" id="ARBA00022519"/>
    </source>
</evidence>
<keyword evidence="9 11" id="KW-0472">Membrane</keyword>
<accession>A0A653ACZ0</accession>
<dbReference type="GO" id="GO:0015891">
    <property type="term" value="P:siderophore transport"/>
    <property type="evidence" value="ECO:0007669"/>
    <property type="project" value="InterPro"/>
</dbReference>
<dbReference type="GO" id="GO:0055085">
    <property type="term" value="P:transmembrane transport"/>
    <property type="evidence" value="ECO:0007669"/>
    <property type="project" value="InterPro"/>
</dbReference>
<dbReference type="PANTHER" id="PTHR33446:SF2">
    <property type="entry name" value="PROTEIN TONB"/>
    <property type="match status" value="1"/>
</dbReference>
<feature type="region of interest" description="Disordered" evidence="10">
    <location>
        <begin position="61"/>
        <end position="90"/>
    </location>
</feature>
<evidence type="ECO:0000256" key="3">
    <source>
        <dbReference type="ARBA" id="ARBA00022448"/>
    </source>
</evidence>
<evidence type="ECO:0000259" key="12">
    <source>
        <dbReference type="PROSITE" id="PS52015"/>
    </source>
</evidence>
<comment type="subcellular location">
    <subcellularLocation>
        <location evidence="1">Cell inner membrane</location>
        <topology evidence="1">Single-pass membrane protein</topology>
        <orientation evidence="1">Periplasmic side</orientation>
    </subcellularLocation>
</comment>
<evidence type="ECO:0000313" key="13">
    <source>
        <dbReference type="EMBL" id="VBB45513.1"/>
    </source>
</evidence>